<evidence type="ECO:0000256" key="1">
    <source>
        <dbReference type="ARBA" id="ARBA00004496"/>
    </source>
</evidence>
<evidence type="ECO:0000256" key="6">
    <source>
        <dbReference type="ARBA" id="ARBA00023002"/>
    </source>
</evidence>
<dbReference type="InterPro" id="IPR036392">
    <property type="entry name" value="PLAT/LH2_dom_sf"/>
</dbReference>
<evidence type="ECO:0000256" key="5">
    <source>
        <dbReference type="ARBA" id="ARBA00022964"/>
    </source>
</evidence>
<feature type="binding site" evidence="10">
    <location>
        <position position="453"/>
    </location>
    <ligand>
        <name>Ca(2+)</name>
        <dbReference type="ChEBI" id="CHEBI:29108"/>
        <label>1</label>
    </ligand>
</feature>
<dbReference type="Proteomes" id="UP000515163">
    <property type="component" value="Unplaced"/>
</dbReference>
<dbReference type="FunFam" id="1.20.245.10:FF:000001">
    <property type="entry name" value="Arachidonate 5-lipoxygenase a"/>
    <property type="match status" value="1"/>
</dbReference>
<dbReference type="Pfam" id="PF01477">
    <property type="entry name" value="PLAT"/>
    <property type="match status" value="1"/>
</dbReference>
<sequence length="1052" mass="120750">MAQKSEWKNLGYELYKEWKGEDDFNAKMEQLNKDPPAPGIFSQAQLQFHVTKIKTLFGLAALKTQKRGTHANGFGAFGKIQIVNSPQFPEHEFFTSGKTFPVRLRHSNLSFDDDAKCDFRGAALKLADSDDQSPLDIIMSTGRSAVLWDVNAIYDALNSKISGDFKGYLLTSPQHLFTNIDGIRRPPDSCTDQVYYPQMPSYFKAKDGTPRYVKYRMINADGSPETGRLTQQEQRKVWDRERYPDEKRSKRYLREEYIQRLSKGPIKYKLQLQLHEVSPSDSQQILSAAKQWNDDTHPWMDLADVTITTMLPDDEVERTKYNVANCPPSLGIIGSPKSMYDFTCINYIRKRIYKRSQKMRLLTSPDENEGGMVTYLITVETGDVKHAGTNATISITMTGSKGRTDAIVLDKTFHDDFERGDYEEYQVKAMDVGDLYVIRIHNDGGGSLFKNPDWFVNKVTVLKEGSETPYEFPCYCWVLKDLTVFNGSGLLPQQDQPEIVRITRELQTQQRQQEYHWMSRETFSHFPGCINAAEHDEIPKDSQFSDPSIKSFNTGRIHAGINLGITYLMTLFENWDELDDFKDMYTGWVVEDRPKYAENDVWLEDRVFGMQYLNGVNPMMIQRCDKLPEGFPVTHALVANLLDRGLTLEQELQAGHVYLADYSILEGIRRNGEGTDKVRYVTEPLVLLYVNSAGDLVPIAIQLHTKTSETNPIWTPNDSKLDWMFVKMWAKAADLQVHQMISHLLRTHLTMECFAVSSWRNLPSIHPVFKLLFPHIRSVMAINTLGRKDLINKGGISDVTLSIGGGGHIQLIQKFYKKFTWDMLDVPKDLERRGLTNKEKLPNFLYREDALVLWETIFDFIREIMGVYYHSDNDVLEDKELQAWVKDIHDNGFPSVEDDVDHQFPQRLETRDDVIKVLTCVVFTCSCQHAAVNFGQLEVYSFIPNAPPTMQLPPPTKKGETNMKRIMSTLPSKWQTAWHIGTMHTLTRFAEDEKFLGDYSGGLFVDQDALKAISNFQEKLQKISDSIKSRNETLEWPYTYLLPERVPNSVAI</sequence>
<comment type="subcellular location">
    <subcellularLocation>
        <location evidence="1">Cytoplasm</location>
    </subcellularLocation>
</comment>
<feature type="binding site" evidence="9">
    <location>
        <position position="743"/>
    </location>
    <ligand>
        <name>Fe cation</name>
        <dbReference type="ChEBI" id="CHEBI:24875"/>
        <note>catalytic</note>
    </ligand>
</feature>
<protein>
    <submittedName>
        <fullName evidence="17">Allene oxide synthase-lipoxygenase protein-like</fullName>
    </submittedName>
</protein>
<dbReference type="InterPro" id="IPR000907">
    <property type="entry name" value="LipOase"/>
</dbReference>
<dbReference type="InterPro" id="IPR001885">
    <property type="entry name" value="LipOase_mml"/>
</dbReference>
<comment type="cofactor">
    <cofactor evidence="9">
        <name>Fe cation</name>
        <dbReference type="ChEBI" id="CHEBI:24875"/>
    </cofactor>
    <text evidence="9">Binds 1 Fe cation per subunit.</text>
</comment>
<dbReference type="InterPro" id="IPR020835">
    <property type="entry name" value="Catalase_sf"/>
</dbReference>
<dbReference type="PRINTS" id="PR00467">
    <property type="entry name" value="MAMLPOXGNASE"/>
</dbReference>
<dbReference type="GO" id="GO:0005506">
    <property type="term" value="F:iron ion binding"/>
    <property type="evidence" value="ECO:0007669"/>
    <property type="project" value="InterPro"/>
</dbReference>
<evidence type="ECO:0000256" key="8">
    <source>
        <dbReference type="ARBA" id="ARBA00023098"/>
    </source>
</evidence>
<dbReference type="SUPFAM" id="SSF48484">
    <property type="entry name" value="Lipoxigenase"/>
    <property type="match status" value="1"/>
</dbReference>
<dbReference type="Pfam" id="PF00305">
    <property type="entry name" value="Lipoxygenase"/>
    <property type="match status" value="1"/>
</dbReference>
<evidence type="ECO:0000256" key="10">
    <source>
        <dbReference type="PIRSR" id="PIRSR601885-2"/>
    </source>
</evidence>
<name>A0A6P8HMT2_ACTTE</name>
<dbReference type="InterPro" id="IPR013819">
    <property type="entry name" value="LipOase_C"/>
</dbReference>
<feature type="site" description="Essential for stabilizing binding to COTL1" evidence="11">
    <location>
        <position position="477"/>
    </location>
</feature>
<feature type="binding site" evidence="9">
    <location>
        <position position="1052"/>
    </location>
    <ligand>
        <name>Fe cation</name>
        <dbReference type="ChEBI" id="CHEBI:24875"/>
        <note>catalytic</note>
    </ligand>
</feature>
<keyword evidence="5 13" id="KW-0223">Dioxygenase</keyword>
<reference evidence="17" key="1">
    <citation type="submission" date="2025-08" db="UniProtKB">
        <authorList>
            <consortium name="RefSeq"/>
        </authorList>
    </citation>
    <scope>IDENTIFICATION</scope>
    <source>
        <tissue evidence="17">Tentacle</tissue>
    </source>
</reference>
<dbReference type="GO" id="GO:0005737">
    <property type="term" value="C:cytoplasm"/>
    <property type="evidence" value="ECO:0007669"/>
    <property type="project" value="UniProtKB-SubCell"/>
</dbReference>
<dbReference type="SUPFAM" id="SSF49723">
    <property type="entry name" value="Lipase/lipooxygenase domain (PLAT/LH2 domain)"/>
    <property type="match status" value="1"/>
</dbReference>
<dbReference type="PROSITE" id="PS00711">
    <property type="entry name" value="LIPOXYGENASE_1"/>
    <property type="match status" value="1"/>
</dbReference>
<feature type="binding site" evidence="9">
    <location>
        <position position="748"/>
    </location>
    <ligand>
        <name>Fe cation</name>
        <dbReference type="ChEBI" id="CHEBI:24875"/>
        <note>catalytic</note>
    </ligand>
</feature>
<keyword evidence="3" id="KW-0963">Cytoplasm</keyword>
<keyword evidence="8" id="KW-0443">Lipid metabolism</keyword>
<feature type="binding site" evidence="9">
    <location>
        <position position="929"/>
    </location>
    <ligand>
        <name>Fe cation</name>
        <dbReference type="ChEBI" id="CHEBI:24875"/>
        <note>catalytic</note>
    </ligand>
</feature>
<dbReference type="PANTHER" id="PTHR11771">
    <property type="entry name" value="LIPOXYGENASE"/>
    <property type="match status" value="1"/>
</dbReference>
<gene>
    <name evidence="17" type="primary">LOC116294256</name>
</gene>
<evidence type="ECO:0000256" key="3">
    <source>
        <dbReference type="ARBA" id="ARBA00022490"/>
    </source>
</evidence>
<dbReference type="GO" id="GO:0034440">
    <property type="term" value="P:lipid oxidation"/>
    <property type="evidence" value="ECO:0007669"/>
    <property type="project" value="InterPro"/>
</dbReference>
<keyword evidence="4 9" id="KW-0479">Metal-binding</keyword>
<feature type="domain" description="Lipoxygenase" evidence="15">
    <location>
        <begin position="489"/>
        <end position="1052"/>
    </location>
</feature>
<accession>A0A6P8HMT2</accession>
<dbReference type="GO" id="GO:0016702">
    <property type="term" value="F:oxidoreductase activity, acting on single donors with incorporation of molecular oxygen, incorporation of two atoms of oxygen"/>
    <property type="evidence" value="ECO:0007669"/>
    <property type="project" value="InterPro"/>
</dbReference>
<feature type="binding site" evidence="10">
    <location>
        <position position="388"/>
    </location>
    <ligand>
        <name>Ca(2+)</name>
        <dbReference type="ChEBI" id="CHEBI:29108"/>
        <label>1</label>
    </ligand>
</feature>
<dbReference type="InterPro" id="IPR001024">
    <property type="entry name" value="PLAT/LH2_dom"/>
</dbReference>
<evidence type="ECO:0000313" key="17">
    <source>
        <dbReference type="RefSeq" id="XP_031557674.1"/>
    </source>
</evidence>
<dbReference type="GO" id="GO:0020037">
    <property type="term" value="F:heme binding"/>
    <property type="evidence" value="ECO:0007669"/>
    <property type="project" value="InterPro"/>
</dbReference>
<dbReference type="PROSITE" id="PS51393">
    <property type="entry name" value="LIPOXYGENASE_3"/>
    <property type="match status" value="1"/>
</dbReference>
<evidence type="ECO:0000256" key="9">
    <source>
        <dbReference type="PIRSR" id="PIRSR601885-1"/>
    </source>
</evidence>
<dbReference type="KEGG" id="aten:116294256"/>
<evidence type="ECO:0000313" key="16">
    <source>
        <dbReference type="Proteomes" id="UP000515163"/>
    </source>
</evidence>
<dbReference type="OrthoDB" id="407298at2759"/>
<organism evidence="16 17">
    <name type="scientific">Actinia tenebrosa</name>
    <name type="common">Australian red waratah sea anemone</name>
    <dbReference type="NCBI Taxonomy" id="6105"/>
    <lineage>
        <taxon>Eukaryota</taxon>
        <taxon>Metazoa</taxon>
        <taxon>Cnidaria</taxon>
        <taxon>Anthozoa</taxon>
        <taxon>Hexacorallia</taxon>
        <taxon>Actiniaria</taxon>
        <taxon>Actiniidae</taxon>
        <taxon>Actinia</taxon>
    </lineage>
</organism>
<evidence type="ECO:0000256" key="12">
    <source>
        <dbReference type="PROSITE-ProRule" id="PRU00152"/>
    </source>
</evidence>
<comment type="caution">
    <text evidence="12">Lacks conserved residue(s) required for the propagation of feature annotation.</text>
</comment>
<dbReference type="InterPro" id="IPR020833">
    <property type="entry name" value="LipOase_Fe_BS"/>
</dbReference>
<dbReference type="PROSITE" id="PS00081">
    <property type="entry name" value="LIPOXYGENASE_2"/>
    <property type="match status" value="1"/>
</dbReference>
<dbReference type="SUPFAM" id="SSF56634">
    <property type="entry name" value="Heme-dependent catalase-like"/>
    <property type="match status" value="1"/>
</dbReference>
<dbReference type="Gene3D" id="1.20.245.10">
    <property type="entry name" value="Lipoxygenase-1, Domain 5"/>
    <property type="match status" value="1"/>
</dbReference>
<dbReference type="InterPro" id="IPR020834">
    <property type="entry name" value="LipOase_CS"/>
</dbReference>
<dbReference type="PRINTS" id="PR00087">
    <property type="entry name" value="LIPOXYGENASE"/>
</dbReference>
<dbReference type="AlphaFoldDB" id="A0A6P8HMT2"/>
<dbReference type="Gene3D" id="3.10.450.60">
    <property type="match status" value="1"/>
</dbReference>
<evidence type="ECO:0000256" key="13">
    <source>
        <dbReference type="RuleBase" id="RU003974"/>
    </source>
</evidence>
<evidence type="ECO:0000259" key="15">
    <source>
        <dbReference type="PROSITE" id="PS51393"/>
    </source>
</evidence>
<comment type="pathway">
    <text evidence="2">Lipid metabolism.</text>
</comment>
<evidence type="ECO:0000256" key="4">
    <source>
        <dbReference type="ARBA" id="ARBA00022723"/>
    </source>
</evidence>
<feature type="domain" description="PLAT" evidence="14">
    <location>
        <begin position="373"/>
        <end position="492"/>
    </location>
</feature>
<dbReference type="GeneID" id="116294256"/>
<feature type="binding site" evidence="10">
    <location>
        <position position="410"/>
    </location>
    <ligand>
        <name>Ca(2+)</name>
        <dbReference type="ChEBI" id="CHEBI:29108"/>
        <label>1</label>
    </ligand>
</feature>
<evidence type="ECO:0000256" key="11">
    <source>
        <dbReference type="PIRSR" id="PIRSR601885-3"/>
    </source>
</evidence>
<proteinExistence type="inferred from homology"/>
<comment type="similarity">
    <text evidence="13">Belongs to the lipoxygenase family.</text>
</comment>
<evidence type="ECO:0000259" key="14">
    <source>
        <dbReference type="PROSITE" id="PS50095"/>
    </source>
</evidence>
<dbReference type="Gene3D" id="2.40.180.10">
    <property type="entry name" value="Catalase core domain"/>
    <property type="match status" value="1"/>
</dbReference>
<keyword evidence="16" id="KW-1185">Reference proteome</keyword>
<keyword evidence="6 13" id="KW-0560">Oxidoreductase</keyword>
<evidence type="ECO:0000256" key="7">
    <source>
        <dbReference type="ARBA" id="ARBA00023004"/>
    </source>
</evidence>
<dbReference type="RefSeq" id="XP_031557674.1">
    <property type="nucleotide sequence ID" value="XM_031701814.1"/>
</dbReference>
<dbReference type="InParanoid" id="A0A6P8HMT2"/>
<dbReference type="InterPro" id="IPR036226">
    <property type="entry name" value="LipOase_C_sf"/>
</dbReference>
<dbReference type="SMART" id="SM00308">
    <property type="entry name" value="LH2"/>
    <property type="match status" value="1"/>
</dbReference>
<dbReference type="PROSITE" id="PS50095">
    <property type="entry name" value="PLAT"/>
    <property type="match status" value="1"/>
</dbReference>
<dbReference type="FunCoup" id="A0A6P8HMT2">
    <property type="interactions" value="268"/>
</dbReference>
<keyword evidence="7 9" id="KW-0408">Iron</keyword>
<evidence type="ECO:0000256" key="2">
    <source>
        <dbReference type="ARBA" id="ARBA00005189"/>
    </source>
</evidence>
<keyword evidence="10" id="KW-0106">Calcium</keyword>